<dbReference type="VEuPathDB" id="FungiDB:PHYBLDRAFT_160676"/>
<reference evidence="2" key="1">
    <citation type="submission" date="2015-06" db="EMBL/GenBank/DDBJ databases">
        <title>Expansion of signal transduction pathways in fungi by whole-genome duplication.</title>
        <authorList>
            <consortium name="DOE Joint Genome Institute"/>
            <person name="Corrochano L.M."/>
            <person name="Kuo A."/>
            <person name="Marcet-Houben M."/>
            <person name="Polaino S."/>
            <person name="Salamov A."/>
            <person name="Villalobos J.M."/>
            <person name="Alvarez M.I."/>
            <person name="Avalos J."/>
            <person name="Benito E.P."/>
            <person name="Benoit I."/>
            <person name="Burger G."/>
            <person name="Camino L.P."/>
            <person name="Canovas D."/>
            <person name="Cerda-Olmedo E."/>
            <person name="Cheng J.-F."/>
            <person name="Dominguez A."/>
            <person name="Elias M."/>
            <person name="Eslava A.P."/>
            <person name="Glaser F."/>
            <person name="Grimwood J."/>
            <person name="Gutierrez G."/>
            <person name="Heitman J."/>
            <person name="Henrissat B."/>
            <person name="Iturriaga E.A."/>
            <person name="Lang B.F."/>
            <person name="Lavin J.L."/>
            <person name="Lee S."/>
            <person name="Li W."/>
            <person name="Lindquist E."/>
            <person name="Lopez-Garcia S."/>
            <person name="Luque E.M."/>
            <person name="Marcos A.T."/>
            <person name="Martin J."/>
            <person name="McCluskey K."/>
            <person name="Medina H.R."/>
            <person name="Miralles-Duran A."/>
            <person name="Miyazaki A."/>
            <person name="Munoz-Torres E."/>
            <person name="Oguiza J.A."/>
            <person name="Ohm R."/>
            <person name="Olmedo M."/>
            <person name="Orejas M."/>
            <person name="Ortiz-Castellanos L."/>
            <person name="Pisabarro A.G."/>
            <person name="Rodriguez-Romero J."/>
            <person name="Ruiz-Herrera J."/>
            <person name="Ruiz-Vazquez R."/>
            <person name="Sanz C."/>
            <person name="Schackwitz W."/>
            <person name="Schmutz J."/>
            <person name="Shahriari M."/>
            <person name="Shelest E."/>
            <person name="Silva-Franco F."/>
            <person name="Soanes D."/>
            <person name="Syed K."/>
            <person name="Tagua V.G."/>
            <person name="Talbot N.J."/>
            <person name="Thon M."/>
            <person name="De vries R.P."/>
            <person name="Wiebenga A."/>
            <person name="Yadav J.S."/>
            <person name="Braun E.L."/>
            <person name="Baker S."/>
            <person name="Garre V."/>
            <person name="Horwitz B."/>
            <person name="Torres-Martinez S."/>
            <person name="Idnurm A."/>
            <person name="Herrera-Estrella A."/>
            <person name="Gabaldon T."/>
            <person name="Grigoriev I.V."/>
        </authorList>
    </citation>
    <scope>NUCLEOTIDE SEQUENCE [LARGE SCALE GENOMIC DNA]</scope>
    <source>
        <strain evidence="2">NRRL 1555(-)</strain>
    </source>
</reference>
<dbReference type="AlphaFoldDB" id="A0A167JK04"/>
<gene>
    <name evidence="1" type="ORF">PHYBLDRAFT_160676</name>
</gene>
<evidence type="ECO:0000313" key="2">
    <source>
        <dbReference type="Proteomes" id="UP000077315"/>
    </source>
</evidence>
<dbReference type="EMBL" id="KV441005">
    <property type="protein sequence ID" value="OAD66148.1"/>
    <property type="molecule type" value="Genomic_DNA"/>
</dbReference>
<accession>A0A167JK04</accession>
<name>A0A167JK04_PHYB8</name>
<dbReference type="RefSeq" id="XP_018284188.1">
    <property type="nucleotide sequence ID" value="XM_018434227.1"/>
</dbReference>
<sequence length="119" mass="13614">MQMSYPSALIPEKRSRSLFPRCGLHARYVILIEQSRIWLKCSTIFSWARQEILNSWINCMNARFFLSSLLGTGRGWLKSKTSEGVVPSISSMTFSHSSPKSYYTYPKAKLGTIADVNWL</sequence>
<proteinExistence type="predicted"/>
<evidence type="ECO:0000313" key="1">
    <source>
        <dbReference type="EMBL" id="OAD66148.1"/>
    </source>
</evidence>
<dbReference type="Proteomes" id="UP000077315">
    <property type="component" value="Unassembled WGS sequence"/>
</dbReference>
<keyword evidence="2" id="KW-1185">Reference proteome</keyword>
<protein>
    <submittedName>
        <fullName evidence="1">Uncharacterized protein</fullName>
    </submittedName>
</protein>
<dbReference type="GeneID" id="28995133"/>
<dbReference type="InParanoid" id="A0A167JK04"/>
<organism evidence="1 2">
    <name type="scientific">Phycomyces blakesleeanus (strain ATCC 8743b / DSM 1359 / FGSC 10004 / NBRC 33097 / NRRL 1555)</name>
    <dbReference type="NCBI Taxonomy" id="763407"/>
    <lineage>
        <taxon>Eukaryota</taxon>
        <taxon>Fungi</taxon>
        <taxon>Fungi incertae sedis</taxon>
        <taxon>Mucoromycota</taxon>
        <taxon>Mucoromycotina</taxon>
        <taxon>Mucoromycetes</taxon>
        <taxon>Mucorales</taxon>
        <taxon>Phycomycetaceae</taxon>
        <taxon>Phycomyces</taxon>
    </lineage>
</organism>